<name>A0A414PE58_BACSE</name>
<reference evidence="2 3" key="1">
    <citation type="submission" date="2018-08" db="EMBL/GenBank/DDBJ databases">
        <title>A genome reference for cultivated species of the human gut microbiota.</title>
        <authorList>
            <person name="Zou Y."/>
            <person name="Xue W."/>
            <person name="Luo G."/>
        </authorList>
    </citation>
    <scope>NUCLEOTIDE SEQUENCE [LARGE SCALE GENOMIC DNA]</scope>
    <source>
        <strain evidence="2 3">AM25-16</strain>
    </source>
</reference>
<feature type="coiled-coil region" evidence="1">
    <location>
        <begin position="5"/>
        <end position="49"/>
    </location>
</feature>
<dbReference type="AlphaFoldDB" id="A0A414PE58"/>
<dbReference type="EMBL" id="QRHJ01000160">
    <property type="protein sequence ID" value="RHF65112.1"/>
    <property type="molecule type" value="Genomic_DNA"/>
</dbReference>
<proteinExistence type="predicted"/>
<sequence length="67" mass="7703">IPRLIEKYTRDNEAIEKELPVLEQVVGEVWKKEDELKQLKADLAALDRKILLSLKSVDSQEKNNDGV</sequence>
<organism evidence="2 3">
    <name type="scientific">Bacteroides stercoris</name>
    <dbReference type="NCBI Taxonomy" id="46506"/>
    <lineage>
        <taxon>Bacteria</taxon>
        <taxon>Pseudomonadati</taxon>
        <taxon>Bacteroidota</taxon>
        <taxon>Bacteroidia</taxon>
        <taxon>Bacteroidales</taxon>
        <taxon>Bacteroidaceae</taxon>
        <taxon>Bacteroides</taxon>
    </lineage>
</organism>
<gene>
    <name evidence="2" type="ORF">DW668_19240</name>
</gene>
<dbReference type="Proteomes" id="UP000283762">
    <property type="component" value="Unassembled WGS sequence"/>
</dbReference>
<evidence type="ECO:0000313" key="2">
    <source>
        <dbReference type="EMBL" id="RHF65112.1"/>
    </source>
</evidence>
<keyword evidence="1" id="KW-0175">Coiled coil</keyword>
<feature type="non-terminal residue" evidence="2">
    <location>
        <position position="67"/>
    </location>
</feature>
<protein>
    <submittedName>
        <fullName evidence="2">Uncharacterized protein</fullName>
    </submittedName>
</protein>
<feature type="non-terminal residue" evidence="2">
    <location>
        <position position="1"/>
    </location>
</feature>
<accession>A0A414PE58</accession>
<dbReference type="RefSeq" id="WP_182426157.1">
    <property type="nucleotide sequence ID" value="NZ_QRHJ01000160.1"/>
</dbReference>
<evidence type="ECO:0000313" key="3">
    <source>
        <dbReference type="Proteomes" id="UP000283762"/>
    </source>
</evidence>
<evidence type="ECO:0000256" key="1">
    <source>
        <dbReference type="SAM" id="Coils"/>
    </source>
</evidence>
<comment type="caution">
    <text evidence="2">The sequence shown here is derived from an EMBL/GenBank/DDBJ whole genome shotgun (WGS) entry which is preliminary data.</text>
</comment>